<dbReference type="SUPFAM" id="SSF56784">
    <property type="entry name" value="HAD-like"/>
    <property type="match status" value="1"/>
</dbReference>
<accession>A0ABS5Z2W0</accession>
<dbReference type="PANTHER" id="PTHR43434">
    <property type="entry name" value="PHOSPHOGLYCOLATE PHOSPHATASE"/>
    <property type="match status" value="1"/>
</dbReference>
<dbReference type="EMBL" id="JAHKKG010000017">
    <property type="protein sequence ID" value="MBU2670027.1"/>
    <property type="molecule type" value="Genomic_DNA"/>
</dbReference>
<dbReference type="GO" id="GO:0016787">
    <property type="term" value="F:hydrolase activity"/>
    <property type="evidence" value="ECO:0007669"/>
    <property type="project" value="UniProtKB-KW"/>
</dbReference>
<dbReference type="Pfam" id="PF00702">
    <property type="entry name" value="Hydrolase"/>
    <property type="match status" value="1"/>
</dbReference>
<dbReference type="Gene3D" id="3.40.50.1000">
    <property type="entry name" value="HAD superfamily/HAD-like"/>
    <property type="match status" value="1"/>
</dbReference>
<dbReference type="PANTHER" id="PTHR43434:SF1">
    <property type="entry name" value="PHOSPHOGLYCOLATE PHOSPHATASE"/>
    <property type="match status" value="1"/>
</dbReference>
<keyword evidence="2" id="KW-1185">Reference proteome</keyword>
<organism evidence="1 2">
    <name type="scientific">Paractinoplanes bogorensis</name>
    <dbReference type="NCBI Taxonomy" id="1610840"/>
    <lineage>
        <taxon>Bacteria</taxon>
        <taxon>Bacillati</taxon>
        <taxon>Actinomycetota</taxon>
        <taxon>Actinomycetes</taxon>
        <taxon>Micromonosporales</taxon>
        <taxon>Micromonosporaceae</taxon>
        <taxon>Paractinoplanes</taxon>
    </lineage>
</organism>
<sequence>MFAGTPASEIAATLAHMAEMSPKDDPLEVLRWVGENRDPATTAKIDDALTAAEITAAQSATPTPYAETVFEIAQNRRIPIAVVSNNSAAAIEVYLAKHGLTAAVVIGRPYAEPWRMKPDPSPLHEALAALGKARGTMIGDSPTDITAARAAGVPVIGYANRPAKIDSLKHADTVITSMGDVFS</sequence>
<dbReference type="InterPro" id="IPR050155">
    <property type="entry name" value="HAD-like_hydrolase_sf"/>
</dbReference>
<dbReference type="RefSeq" id="WP_215795349.1">
    <property type="nucleotide sequence ID" value="NZ_JAHKKG010000017.1"/>
</dbReference>
<gene>
    <name evidence="1" type="ORF">KOI35_41630</name>
</gene>
<keyword evidence="1" id="KW-0378">Hydrolase</keyword>
<comment type="caution">
    <text evidence="1">The sequence shown here is derived from an EMBL/GenBank/DDBJ whole genome shotgun (WGS) entry which is preliminary data.</text>
</comment>
<dbReference type="Proteomes" id="UP001519654">
    <property type="component" value="Unassembled WGS sequence"/>
</dbReference>
<dbReference type="NCBIfam" id="TIGR01549">
    <property type="entry name" value="HAD-SF-IA-v1"/>
    <property type="match status" value="1"/>
</dbReference>
<proteinExistence type="predicted"/>
<name>A0ABS5Z2W0_9ACTN</name>
<dbReference type="InterPro" id="IPR023214">
    <property type="entry name" value="HAD_sf"/>
</dbReference>
<reference evidence="1 2" key="1">
    <citation type="submission" date="2021-06" db="EMBL/GenBank/DDBJ databases">
        <title>Actinoplanes lichenicola sp. nov., and Actinoplanes ovalisporus sp. nov., isolated from lichen in Thailand.</title>
        <authorList>
            <person name="Saeng-In P."/>
            <person name="Kanchanasin P."/>
            <person name="Yuki M."/>
            <person name="Kudo T."/>
            <person name="Ohkuma M."/>
            <person name="Phongsopitanun W."/>
            <person name="Tanasupawat S."/>
        </authorList>
    </citation>
    <scope>NUCLEOTIDE SEQUENCE [LARGE SCALE GENOMIC DNA]</scope>
    <source>
        <strain evidence="1 2">NBRC 110975</strain>
    </source>
</reference>
<evidence type="ECO:0000313" key="1">
    <source>
        <dbReference type="EMBL" id="MBU2670027.1"/>
    </source>
</evidence>
<protein>
    <submittedName>
        <fullName evidence="1">HAD-IA family hydrolase</fullName>
    </submittedName>
</protein>
<evidence type="ECO:0000313" key="2">
    <source>
        <dbReference type="Proteomes" id="UP001519654"/>
    </source>
</evidence>
<dbReference type="InterPro" id="IPR006439">
    <property type="entry name" value="HAD-SF_hydro_IA"/>
</dbReference>
<dbReference type="InterPro" id="IPR036412">
    <property type="entry name" value="HAD-like_sf"/>
</dbReference>